<evidence type="ECO:0000313" key="3">
    <source>
        <dbReference type="Proteomes" id="UP000556700"/>
    </source>
</evidence>
<gene>
    <name evidence="2" type="ORF">FLACHUCJ7_03865</name>
</gene>
<keyword evidence="3" id="KW-1185">Reference proteome</keyword>
<organism evidence="2 3">
    <name type="scientific">Flavobacterium chungangense</name>
    <dbReference type="NCBI Taxonomy" id="554283"/>
    <lineage>
        <taxon>Bacteria</taxon>
        <taxon>Pseudomonadati</taxon>
        <taxon>Bacteroidota</taxon>
        <taxon>Flavobacteriia</taxon>
        <taxon>Flavobacteriales</taxon>
        <taxon>Flavobacteriaceae</taxon>
        <taxon>Flavobacterium</taxon>
    </lineage>
</organism>
<sequence>MKLTYKTLAITFASLFLFSCVNDPSNPKDDDFSYLTVDQWGQINKIGNNSGKITSYDHFDGIKTNIINLNTVASNTDKIFLVEHYPAPNDNLFIFDRITRKTTSKKLIYPNEIAGDEPSLISLTWDESKKTLYGIVIRDLYNTAKNNSYFVKIDPNTFEVSYLGLNFDQSTSQSSFLNGNKLYSTNWTKNTFEINTDDYTAKKVSLFDNSNSLFCKAASYNSDIAYCLKSNSQSGTATITKINLADNSYEDFLENETLRIGGISQGKGFIDKSTSEYLCYLQKDSDYVLLTYNILTKKHKYLKLKSDKSIINALTIIDRVSN</sequence>
<comment type="caution">
    <text evidence="2">The sequence shown here is derived from an EMBL/GenBank/DDBJ whole genome shotgun (WGS) entry which is preliminary data.</text>
</comment>
<accession>A0A6V6ZA60</accession>
<evidence type="ECO:0000256" key="1">
    <source>
        <dbReference type="SAM" id="SignalP"/>
    </source>
</evidence>
<dbReference type="EMBL" id="CAIJDO010000227">
    <property type="protein sequence ID" value="CAD0008630.1"/>
    <property type="molecule type" value="Genomic_DNA"/>
</dbReference>
<dbReference type="Proteomes" id="UP000556700">
    <property type="component" value="Unassembled WGS sequence"/>
</dbReference>
<dbReference type="RefSeq" id="WP_031454796.1">
    <property type="nucleotide sequence ID" value="NZ_CAIJDO010000227.1"/>
</dbReference>
<keyword evidence="1" id="KW-0732">Signal</keyword>
<name>A0A6V6ZA60_9FLAO</name>
<proteinExistence type="predicted"/>
<evidence type="ECO:0008006" key="4">
    <source>
        <dbReference type="Google" id="ProtNLM"/>
    </source>
</evidence>
<evidence type="ECO:0000313" key="2">
    <source>
        <dbReference type="EMBL" id="CAD0008630.1"/>
    </source>
</evidence>
<dbReference type="PROSITE" id="PS51257">
    <property type="entry name" value="PROKAR_LIPOPROTEIN"/>
    <property type="match status" value="1"/>
</dbReference>
<protein>
    <recommendedName>
        <fullName evidence="4">DUF4221 domain-containing protein</fullName>
    </recommendedName>
</protein>
<reference evidence="2 3" key="1">
    <citation type="submission" date="2020-06" db="EMBL/GenBank/DDBJ databases">
        <authorList>
            <person name="Criscuolo A."/>
        </authorList>
    </citation>
    <scope>NUCLEOTIDE SEQUENCE [LARGE SCALE GENOMIC DNA]</scope>
    <source>
        <strain evidence="3">CIP 110025</strain>
    </source>
</reference>
<feature type="signal peptide" evidence="1">
    <location>
        <begin position="1"/>
        <end position="21"/>
    </location>
</feature>
<feature type="chain" id="PRO_5028420968" description="DUF4221 domain-containing protein" evidence="1">
    <location>
        <begin position="22"/>
        <end position="322"/>
    </location>
</feature>
<dbReference type="AlphaFoldDB" id="A0A6V6ZA60"/>